<feature type="domain" description="Transposase InsH N-terminal" evidence="2">
    <location>
        <begin position="20"/>
        <end position="111"/>
    </location>
</feature>
<evidence type="ECO:0000259" key="2">
    <source>
        <dbReference type="Pfam" id="PF05598"/>
    </source>
</evidence>
<feature type="domain" description="Transposase DDE" evidence="3">
    <location>
        <begin position="458"/>
        <end position="520"/>
    </location>
</feature>
<evidence type="ECO:0000313" key="4">
    <source>
        <dbReference type="EMBL" id="GGG72619.1"/>
    </source>
</evidence>
<feature type="compositionally biased region" description="Basic and acidic residues" evidence="1">
    <location>
        <begin position="174"/>
        <end position="194"/>
    </location>
</feature>
<feature type="region of interest" description="Disordered" evidence="1">
    <location>
        <begin position="437"/>
        <end position="469"/>
    </location>
</feature>
<keyword evidence="5" id="KW-1185">Reference proteome</keyword>
<evidence type="ECO:0000313" key="5">
    <source>
        <dbReference type="Proteomes" id="UP000638848"/>
    </source>
</evidence>
<evidence type="ECO:0008006" key="6">
    <source>
        <dbReference type="Google" id="ProtNLM"/>
    </source>
</evidence>
<dbReference type="PANTHER" id="PTHR33408">
    <property type="entry name" value="TRANSPOSASE"/>
    <property type="match status" value="1"/>
</dbReference>
<dbReference type="InterPro" id="IPR025668">
    <property type="entry name" value="Tnp_DDE_dom"/>
</dbReference>
<accession>A0A917HA57</accession>
<gene>
    <name evidence="4" type="ORF">GCM10011374_41700</name>
</gene>
<protein>
    <recommendedName>
        <fullName evidence="6">Transposase</fullName>
    </recommendedName>
</protein>
<dbReference type="Pfam" id="PF13751">
    <property type="entry name" value="DDE_Tnp_1_6"/>
    <property type="match status" value="1"/>
</dbReference>
<evidence type="ECO:0000256" key="1">
    <source>
        <dbReference type="SAM" id="MobiDB-lite"/>
    </source>
</evidence>
<evidence type="ECO:0000259" key="3">
    <source>
        <dbReference type="Pfam" id="PF13751"/>
    </source>
</evidence>
<dbReference type="InterPro" id="IPR008490">
    <property type="entry name" value="Transposase_InsH_N"/>
</dbReference>
<proteinExistence type="predicted"/>
<feature type="region of interest" description="Disordered" evidence="1">
    <location>
        <begin position="171"/>
        <end position="254"/>
    </location>
</feature>
<feature type="compositionally biased region" description="Low complexity" evidence="1">
    <location>
        <begin position="210"/>
        <end position="219"/>
    </location>
</feature>
<dbReference type="Pfam" id="PF05598">
    <property type="entry name" value="DUF772"/>
    <property type="match status" value="1"/>
</dbReference>
<name>A0A917HA57_9MICC</name>
<dbReference type="RefSeq" id="WP_229742031.1">
    <property type="nucleotide sequence ID" value="NZ_BMEQ01000070.1"/>
</dbReference>
<reference evidence="4" key="2">
    <citation type="submission" date="2020-09" db="EMBL/GenBank/DDBJ databases">
        <authorList>
            <person name="Sun Q."/>
            <person name="Zhou Y."/>
        </authorList>
    </citation>
    <scope>NUCLEOTIDE SEQUENCE</scope>
    <source>
        <strain evidence="4">CGMCC 1.12187</strain>
    </source>
</reference>
<reference evidence="4" key="1">
    <citation type="journal article" date="2014" name="Int. J. Syst. Evol. Microbiol.">
        <title>Complete genome sequence of Corynebacterium casei LMG S-19264T (=DSM 44701T), isolated from a smear-ripened cheese.</title>
        <authorList>
            <consortium name="US DOE Joint Genome Institute (JGI-PGF)"/>
            <person name="Walter F."/>
            <person name="Albersmeier A."/>
            <person name="Kalinowski J."/>
            <person name="Ruckert C."/>
        </authorList>
    </citation>
    <scope>NUCLEOTIDE SEQUENCE</scope>
    <source>
        <strain evidence="4">CGMCC 1.12187</strain>
    </source>
</reference>
<dbReference type="AlphaFoldDB" id="A0A917HA57"/>
<organism evidence="4 5">
    <name type="scientific">Kocuria dechangensis</name>
    <dbReference type="NCBI Taxonomy" id="1176249"/>
    <lineage>
        <taxon>Bacteria</taxon>
        <taxon>Bacillati</taxon>
        <taxon>Actinomycetota</taxon>
        <taxon>Actinomycetes</taxon>
        <taxon>Micrococcales</taxon>
        <taxon>Micrococcaceae</taxon>
        <taxon>Kocuria</taxon>
    </lineage>
</organism>
<dbReference type="EMBL" id="BMEQ01000070">
    <property type="protein sequence ID" value="GGG72619.1"/>
    <property type="molecule type" value="Genomic_DNA"/>
</dbReference>
<comment type="caution">
    <text evidence="4">The sequence shown here is derived from an EMBL/GenBank/DDBJ whole genome shotgun (WGS) entry which is preliminary data.</text>
</comment>
<sequence>MAKSFRPVLRDQPMLLPVDMREWLPQDHLAWFVLETVEALDITALERTRRRGGAGAAGYDPRMLLGLLVYAYCQGVRSSRAIERMCTTDVAFRVLCAQDGPDHTTIARFRADSQDAFTDLFAQVLMIAARAGLGRFGMVAIDGTKIAANASIDANRGQDWFDRHVAGVVTEAQETDRAEDAEARGGDGDDRPDRVPAALGDRTRRRERIQQAAEELKAQQQRRTRGQAEHEAAALARRRRSEQGQPVVGRIPNGPHRLAEARAHLAREIASHQAKLDRYATLVAAGRKPMGRPPVPMADSTRVARSRRVVANAEAAAAAVESGPAGKGLPKVVANTTDPQSRIMPTRRGFLQGYNAQVAVTSDQLIVAVQVGQTPNDQACFTPMMDAAQGAAAWMHAHTGNPDHLVGTVLADAGYNSDANLTAAGPDRLIALGKRRDDQRTAAQEPAHGPPSADATPRKANAHRLRTREGRDLYKRRAATVEPGIGNLKKIIDRFSRRGLEHATSELHLAATAFNILKIHRAAPAA</sequence>
<dbReference type="Proteomes" id="UP000638848">
    <property type="component" value="Unassembled WGS sequence"/>
</dbReference>